<keyword evidence="4" id="KW-1133">Transmembrane helix</keyword>
<keyword evidence="4" id="KW-0472">Membrane</keyword>
<dbReference type="AlphaFoldDB" id="A0A846X012"/>
<accession>A0A846X012</accession>
<organism evidence="6 7">
    <name type="scientific">Tsukamurella spumae</name>
    <dbReference type="NCBI Taxonomy" id="44753"/>
    <lineage>
        <taxon>Bacteria</taxon>
        <taxon>Bacillati</taxon>
        <taxon>Actinomycetota</taxon>
        <taxon>Actinomycetes</taxon>
        <taxon>Mycobacteriales</taxon>
        <taxon>Tsukamurellaceae</taxon>
        <taxon>Tsukamurella</taxon>
    </lineage>
</organism>
<feature type="region of interest" description="Disordered" evidence="3">
    <location>
        <begin position="527"/>
        <end position="547"/>
    </location>
</feature>
<dbReference type="InterPro" id="IPR010090">
    <property type="entry name" value="Phage_tape_meas"/>
</dbReference>
<sequence>MASNTISILIKAQDQASNTVKRSGSNVEAASAKMAAAAKIAALATTAAAVKIGVDAVKAAGNYESSLSQLKQASGATADEMAQMSAKAQELGRSNDFAGVTSADAAKTMTELSKAGLSVKDTLDASKGAMALAKAGNIEFADAAVIAASALNAFGLQGDKANEVADTLAAGANASQAELSDLALGLQQSATVAKQFKLSLNENVTALSLFANNGIKGSDAGTSLKTMLIALSKPSKASANAMKEIGFNAYDAQGKFVGLREMSIRLQRGLAGLTDEQKQNTLATIFGTDAFRAAAVLSDNAGKSYDGMSKSVGKVGAAQEAARAQMGPYERAMEGLNNTLEDLSVQVGTKLLPSVTGFVNFLSGSAITTFNMFSAALSGQAPVLTGLGVGLLAYGAATTGVTAATKAWTMAQAALNLVMKANPVGLLIAGVTGLVAAFVAVTGQTNNSTSATKRLDSARRELAAANDQAKQAEDRLREAQVSAQGAALSVERAQRTYNEAVRQFGPRSLEAREAAYSLKRAQESLGAANRETKAATDGNTSAQQNQANKKAAVVSAESSKRAAFYSTRDAVLGQTGAVKRLGLSLDQLNGKKVSYSVAEITEANYKKEHPNAPFAKNAIGTNYSAGGTTLVGEHGPELVNLPRGAQVHPNYKTRQMQPSGGDTIINLYGNVTNETPQAAEAFWGRIDKQQRLAARGLA</sequence>
<reference evidence="6 7" key="1">
    <citation type="submission" date="2020-04" db="EMBL/GenBank/DDBJ databases">
        <title>MicrobeNet Type strains.</title>
        <authorList>
            <person name="Nicholson A.C."/>
        </authorList>
    </citation>
    <scope>NUCLEOTIDE SEQUENCE [LARGE SCALE GENOMIC DNA]</scope>
    <source>
        <strain evidence="6 7">DSM 44113</strain>
    </source>
</reference>
<dbReference type="RefSeq" id="WP_168545884.1">
    <property type="nucleotide sequence ID" value="NZ_BAAAKS010000005.1"/>
</dbReference>
<evidence type="ECO:0000256" key="2">
    <source>
        <dbReference type="SAM" id="Coils"/>
    </source>
</evidence>
<evidence type="ECO:0000313" key="7">
    <source>
        <dbReference type="Proteomes" id="UP000582646"/>
    </source>
</evidence>
<dbReference type="PANTHER" id="PTHR37813">
    <property type="entry name" value="FELS-2 PROPHAGE PROTEIN"/>
    <property type="match status" value="1"/>
</dbReference>
<evidence type="ECO:0000256" key="4">
    <source>
        <dbReference type="SAM" id="Phobius"/>
    </source>
</evidence>
<dbReference type="EMBL" id="JAAXOQ010000012">
    <property type="protein sequence ID" value="NKY18857.1"/>
    <property type="molecule type" value="Genomic_DNA"/>
</dbReference>
<feature type="transmembrane region" description="Helical" evidence="4">
    <location>
        <begin position="424"/>
        <end position="443"/>
    </location>
</feature>
<dbReference type="Proteomes" id="UP000582646">
    <property type="component" value="Unassembled WGS sequence"/>
</dbReference>
<evidence type="ECO:0000256" key="1">
    <source>
        <dbReference type="ARBA" id="ARBA00022612"/>
    </source>
</evidence>
<dbReference type="Pfam" id="PF10145">
    <property type="entry name" value="PhageMin_Tail"/>
    <property type="match status" value="1"/>
</dbReference>
<dbReference type="PANTHER" id="PTHR37813:SF1">
    <property type="entry name" value="FELS-2 PROPHAGE PROTEIN"/>
    <property type="match status" value="1"/>
</dbReference>
<gene>
    <name evidence="6" type="ORF">HF999_10805</name>
</gene>
<comment type="caution">
    <text evidence="6">The sequence shown here is derived from an EMBL/GenBank/DDBJ whole genome shotgun (WGS) entry which is preliminary data.</text>
</comment>
<evidence type="ECO:0000313" key="6">
    <source>
        <dbReference type="EMBL" id="NKY18857.1"/>
    </source>
</evidence>
<feature type="coiled-coil region" evidence="2">
    <location>
        <begin position="448"/>
        <end position="482"/>
    </location>
</feature>
<protein>
    <submittedName>
        <fullName evidence="6">Phage tail tape measure protein</fullName>
    </submittedName>
</protein>
<evidence type="ECO:0000256" key="3">
    <source>
        <dbReference type="SAM" id="MobiDB-lite"/>
    </source>
</evidence>
<name>A0A846X012_9ACTN</name>
<feature type="transmembrane region" description="Helical" evidence="4">
    <location>
        <begin position="383"/>
        <end position="404"/>
    </location>
</feature>
<keyword evidence="7" id="KW-1185">Reference proteome</keyword>
<keyword evidence="2" id="KW-0175">Coiled coil</keyword>
<proteinExistence type="predicted"/>
<keyword evidence="4" id="KW-0812">Transmembrane</keyword>
<dbReference type="NCBIfam" id="TIGR01760">
    <property type="entry name" value="tape_meas_TP901"/>
    <property type="match status" value="1"/>
</dbReference>
<keyword evidence="1" id="KW-1188">Viral release from host cell</keyword>
<evidence type="ECO:0000259" key="5">
    <source>
        <dbReference type="Pfam" id="PF10145"/>
    </source>
</evidence>
<feature type="domain" description="Phage tail tape measure protein" evidence="5">
    <location>
        <begin position="86"/>
        <end position="287"/>
    </location>
</feature>